<accession>A0AA38F4K4</accession>
<dbReference type="Gene3D" id="1.10.510.10">
    <property type="entry name" value="Transferase(Phosphotransferase) domain 1"/>
    <property type="match status" value="1"/>
</dbReference>
<organism evidence="2 3">
    <name type="scientific">Taxus chinensis</name>
    <name type="common">Chinese yew</name>
    <name type="synonym">Taxus wallichiana var. chinensis</name>
    <dbReference type="NCBI Taxonomy" id="29808"/>
    <lineage>
        <taxon>Eukaryota</taxon>
        <taxon>Viridiplantae</taxon>
        <taxon>Streptophyta</taxon>
        <taxon>Embryophyta</taxon>
        <taxon>Tracheophyta</taxon>
        <taxon>Spermatophyta</taxon>
        <taxon>Pinopsida</taxon>
        <taxon>Pinidae</taxon>
        <taxon>Conifers II</taxon>
        <taxon>Cupressales</taxon>
        <taxon>Taxaceae</taxon>
        <taxon>Taxus</taxon>
    </lineage>
</organism>
<keyword evidence="3" id="KW-1185">Reference proteome</keyword>
<dbReference type="AlphaFoldDB" id="A0AA38F4K4"/>
<dbReference type="PANTHER" id="PTHR48055">
    <property type="entry name" value="LEUCINE-RICH REPEAT RECEPTOR PROTEIN KINASE EMS1"/>
    <property type="match status" value="1"/>
</dbReference>
<dbReference type="EMBL" id="JAHRHJ020003813">
    <property type="protein sequence ID" value="KAH9289403.1"/>
    <property type="molecule type" value="Genomic_DNA"/>
</dbReference>
<dbReference type="PROSITE" id="PS00108">
    <property type="entry name" value="PROTEIN_KINASE_ST"/>
    <property type="match status" value="1"/>
</dbReference>
<dbReference type="InterPro" id="IPR000719">
    <property type="entry name" value="Prot_kinase_dom"/>
</dbReference>
<dbReference type="Proteomes" id="UP000824469">
    <property type="component" value="Unassembled WGS sequence"/>
</dbReference>
<dbReference type="GO" id="GO:0016020">
    <property type="term" value="C:membrane"/>
    <property type="evidence" value="ECO:0007669"/>
    <property type="project" value="TreeGrafter"/>
</dbReference>
<dbReference type="PANTHER" id="PTHR48055:SF57">
    <property type="entry name" value="PROTEIN KINASE DOMAIN-CONTAINING PROTEIN"/>
    <property type="match status" value="1"/>
</dbReference>
<sequence length="70" mass="7258">SDVAHAVEYLHHDSPVQVVHCDIKPGNILLDEDMTGHVTDLGIASLTGTISSDSLSSTLALNGSTGYIAP</sequence>
<gene>
    <name evidence="2" type="ORF">KI387_033520</name>
</gene>
<feature type="non-terminal residue" evidence="2">
    <location>
        <position position="1"/>
    </location>
</feature>
<dbReference type="PROSITE" id="PS50011">
    <property type="entry name" value="PROTEIN_KINASE_DOM"/>
    <property type="match status" value="1"/>
</dbReference>
<feature type="non-terminal residue" evidence="2">
    <location>
        <position position="70"/>
    </location>
</feature>
<comment type="caution">
    <text evidence="2">The sequence shown here is derived from an EMBL/GenBank/DDBJ whole genome shotgun (WGS) entry which is preliminary data.</text>
</comment>
<dbReference type="InterPro" id="IPR011009">
    <property type="entry name" value="Kinase-like_dom_sf"/>
</dbReference>
<feature type="domain" description="Protein kinase" evidence="1">
    <location>
        <begin position="1"/>
        <end position="70"/>
    </location>
</feature>
<dbReference type="InterPro" id="IPR051564">
    <property type="entry name" value="LRR_receptor-like_kinase"/>
</dbReference>
<evidence type="ECO:0000313" key="2">
    <source>
        <dbReference type="EMBL" id="KAH9289403.1"/>
    </source>
</evidence>
<name>A0AA38F4K4_TAXCH</name>
<evidence type="ECO:0000259" key="1">
    <source>
        <dbReference type="PROSITE" id="PS50011"/>
    </source>
</evidence>
<protein>
    <recommendedName>
        <fullName evidence="1">Protein kinase domain-containing protein</fullName>
    </recommendedName>
</protein>
<reference evidence="2 3" key="1">
    <citation type="journal article" date="2021" name="Nat. Plants">
        <title>The Taxus genome provides insights into paclitaxel biosynthesis.</title>
        <authorList>
            <person name="Xiong X."/>
            <person name="Gou J."/>
            <person name="Liao Q."/>
            <person name="Li Y."/>
            <person name="Zhou Q."/>
            <person name="Bi G."/>
            <person name="Li C."/>
            <person name="Du R."/>
            <person name="Wang X."/>
            <person name="Sun T."/>
            <person name="Guo L."/>
            <person name="Liang H."/>
            <person name="Lu P."/>
            <person name="Wu Y."/>
            <person name="Zhang Z."/>
            <person name="Ro D.K."/>
            <person name="Shang Y."/>
            <person name="Huang S."/>
            <person name="Yan J."/>
        </authorList>
    </citation>
    <scope>NUCLEOTIDE SEQUENCE [LARGE SCALE GENOMIC DNA]</scope>
    <source>
        <strain evidence="2">Ta-2019</strain>
    </source>
</reference>
<dbReference type="SUPFAM" id="SSF56112">
    <property type="entry name" value="Protein kinase-like (PK-like)"/>
    <property type="match status" value="1"/>
</dbReference>
<dbReference type="GO" id="GO:0004672">
    <property type="term" value="F:protein kinase activity"/>
    <property type="evidence" value="ECO:0007669"/>
    <property type="project" value="InterPro"/>
</dbReference>
<dbReference type="GO" id="GO:0005524">
    <property type="term" value="F:ATP binding"/>
    <property type="evidence" value="ECO:0007669"/>
    <property type="project" value="InterPro"/>
</dbReference>
<evidence type="ECO:0000313" key="3">
    <source>
        <dbReference type="Proteomes" id="UP000824469"/>
    </source>
</evidence>
<proteinExistence type="predicted"/>
<dbReference type="InterPro" id="IPR008271">
    <property type="entry name" value="Ser/Thr_kinase_AS"/>
</dbReference>
<dbReference type="Pfam" id="PF00069">
    <property type="entry name" value="Pkinase"/>
    <property type="match status" value="1"/>
</dbReference>